<dbReference type="PANTHER" id="PTHR22642:SF2">
    <property type="entry name" value="PROTEIN LONG AFTER FAR-RED 3"/>
    <property type="match status" value="1"/>
</dbReference>
<feature type="non-terminal residue" evidence="2">
    <location>
        <position position="494"/>
    </location>
</feature>
<dbReference type="Gene3D" id="3.20.20.140">
    <property type="entry name" value="Metal-dependent hydrolases"/>
    <property type="match status" value="1"/>
</dbReference>
<dbReference type="EMBL" id="DVNH01000044">
    <property type="protein sequence ID" value="HIU52090.1"/>
    <property type="molecule type" value="Genomic_DNA"/>
</dbReference>
<reference evidence="2" key="1">
    <citation type="submission" date="2020-10" db="EMBL/GenBank/DDBJ databases">
        <authorList>
            <person name="Gilroy R."/>
        </authorList>
    </citation>
    <scope>NUCLEOTIDE SEQUENCE</scope>
    <source>
        <strain evidence="2">CHK195-15760</strain>
    </source>
</reference>
<name>A0A9D1M1G7_9FIRM</name>
<protein>
    <submittedName>
        <fullName evidence="2">Amidohydrolase</fullName>
    </submittedName>
</protein>
<dbReference type="Gene3D" id="2.30.40.10">
    <property type="entry name" value="Urease, subunit C, domain 1"/>
    <property type="match status" value="1"/>
</dbReference>
<dbReference type="InterPro" id="IPR033932">
    <property type="entry name" value="YtcJ-like"/>
</dbReference>
<dbReference type="CDD" id="cd01300">
    <property type="entry name" value="YtcJ_like"/>
    <property type="match status" value="1"/>
</dbReference>
<dbReference type="SUPFAM" id="SSF51556">
    <property type="entry name" value="Metallo-dependent hydrolases"/>
    <property type="match status" value="1"/>
</dbReference>
<dbReference type="GO" id="GO:0016810">
    <property type="term" value="F:hydrolase activity, acting on carbon-nitrogen (but not peptide) bonds"/>
    <property type="evidence" value="ECO:0007669"/>
    <property type="project" value="InterPro"/>
</dbReference>
<comment type="caution">
    <text evidence="2">The sequence shown here is derived from an EMBL/GenBank/DDBJ whole genome shotgun (WGS) entry which is preliminary data.</text>
</comment>
<dbReference type="InterPro" id="IPR013108">
    <property type="entry name" value="Amidohydro_3"/>
</dbReference>
<accession>A0A9D1M1G7</accession>
<evidence type="ECO:0000313" key="2">
    <source>
        <dbReference type="EMBL" id="HIU52090.1"/>
    </source>
</evidence>
<dbReference type="PANTHER" id="PTHR22642">
    <property type="entry name" value="IMIDAZOLONEPROPIONASE"/>
    <property type="match status" value="1"/>
</dbReference>
<dbReference type="Proteomes" id="UP000824093">
    <property type="component" value="Unassembled WGS sequence"/>
</dbReference>
<proteinExistence type="predicted"/>
<dbReference type="InterPro" id="IPR011059">
    <property type="entry name" value="Metal-dep_hydrolase_composite"/>
</dbReference>
<dbReference type="Pfam" id="PF07969">
    <property type="entry name" value="Amidohydro_3"/>
    <property type="match status" value="1"/>
</dbReference>
<dbReference type="AlphaFoldDB" id="A0A9D1M1G7"/>
<organism evidence="2 3">
    <name type="scientific">Candidatus Merdicola faecigallinarum</name>
    <dbReference type="NCBI Taxonomy" id="2840862"/>
    <lineage>
        <taxon>Bacteria</taxon>
        <taxon>Bacillati</taxon>
        <taxon>Bacillota</taxon>
        <taxon>Clostridia</taxon>
        <taxon>Candidatus Merdicola</taxon>
    </lineage>
</organism>
<dbReference type="SUPFAM" id="SSF51338">
    <property type="entry name" value="Composite domain of metallo-dependent hydrolases"/>
    <property type="match status" value="1"/>
</dbReference>
<reference evidence="2" key="2">
    <citation type="journal article" date="2021" name="PeerJ">
        <title>Extensive microbial diversity within the chicken gut microbiome revealed by metagenomics and culture.</title>
        <authorList>
            <person name="Gilroy R."/>
            <person name="Ravi A."/>
            <person name="Getino M."/>
            <person name="Pursley I."/>
            <person name="Horton D.L."/>
            <person name="Alikhan N.F."/>
            <person name="Baker D."/>
            <person name="Gharbi K."/>
            <person name="Hall N."/>
            <person name="Watson M."/>
            <person name="Adriaenssens E.M."/>
            <person name="Foster-Nyarko E."/>
            <person name="Jarju S."/>
            <person name="Secka A."/>
            <person name="Antonio M."/>
            <person name="Oren A."/>
            <person name="Chaudhuri R.R."/>
            <person name="La Ragione R."/>
            <person name="Hildebrand F."/>
            <person name="Pallen M.J."/>
        </authorList>
    </citation>
    <scope>NUCLEOTIDE SEQUENCE</scope>
    <source>
        <strain evidence="2">CHK195-15760</strain>
    </source>
</reference>
<dbReference type="InterPro" id="IPR032466">
    <property type="entry name" value="Metal_Hydrolase"/>
</dbReference>
<evidence type="ECO:0000259" key="1">
    <source>
        <dbReference type="Pfam" id="PF07969"/>
    </source>
</evidence>
<evidence type="ECO:0000313" key="3">
    <source>
        <dbReference type="Proteomes" id="UP000824093"/>
    </source>
</evidence>
<sequence>MNKIYYNGDFITLESEKNKVEAIFIEDGMIKKVGKKEQIFAYKNTKTEMIDLRGKTMMPSFIDAHSHFSGVANHLLKINLEKCKNFEEIQRELIKFVKENKIKEENWIIGTGYDHNNLQEKKHPTKEIIDEVLPNYPVVLEHKSCHAGVFNSMALNRLNVTNKVENIDGGKIEKNGQELTGYMEEKAFLMYQKQIPLPDIKTLLEAYDKAQREYAEYGITTIQDGMAYKSIIPIYEELIRNNKLQLDLVIYFDPKDKNIFFNQFKDHIRTYKKRFKIGGYKIFLDGSPQARTAWMRTPYQGEKDYFGYGTMKKEEVEDAIRKANEDKMQLLAHCNGDMAAKQYIDCIEKYKEIEKLRPVMIHAQFLGVDQIKKVKECGIIPSFFIAHVFYWGDTHIKNFGLERASKISPANTALKEGIPFNFHQDSPVIKPNMFETIWCAVTRKTKEGKILGEEEKITVLDAIKAVTIHSAYQYFEEKKKGSIKEGKLADLIII</sequence>
<dbReference type="Gene3D" id="3.10.310.70">
    <property type="match status" value="1"/>
</dbReference>
<gene>
    <name evidence="2" type="ORF">IAB70_05700</name>
</gene>
<feature type="domain" description="Amidohydrolase 3" evidence="1">
    <location>
        <begin position="48"/>
        <end position="494"/>
    </location>
</feature>